<sequence length="231" mass="26174">MRNGGVQKTIRDTKRKSKPDVPKVDEKTTENDPGTTRRETHYDVKAFRANEPQRFQQQPQAETFYDPTTFPPLPHVRQESGKYYEPSHVKFDTFGAAPRFVAANKEDGEVCPSGVEGGGVTVVDLGAANIETPPDYHSAMPTRSILKQSSINGQAPHDNPSYLETPTSFNCTKFFDEEIWSECPLQSYREQFPRQKENAFKGSKQEEQQIEQQDTDGTPANQWKPETSEEE</sequence>
<feature type="compositionally biased region" description="Basic and acidic residues" evidence="1">
    <location>
        <begin position="18"/>
        <end position="41"/>
    </location>
</feature>
<feature type="region of interest" description="Disordered" evidence="1">
    <location>
        <begin position="194"/>
        <end position="231"/>
    </location>
</feature>
<feature type="compositionally biased region" description="Basic and acidic residues" evidence="1">
    <location>
        <begin position="194"/>
        <end position="207"/>
    </location>
</feature>
<evidence type="ECO:0000256" key="1">
    <source>
        <dbReference type="SAM" id="MobiDB-lite"/>
    </source>
</evidence>
<reference evidence="2 3" key="1">
    <citation type="journal article" date="2007" name="Nature">
        <title>Evolution of genes and genomes on the Drosophila phylogeny.</title>
        <authorList>
            <consortium name="Drosophila 12 Genomes Consortium"/>
            <person name="Clark A.G."/>
            <person name="Eisen M.B."/>
            <person name="Smith D.R."/>
            <person name="Bergman C.M."/>
            <person name="Oliver B."/>
            <person name="Markow T.A."/>
            <person name="Kaufman T.C."/>
            <person name="Kellis M."/>
            <person name="Gelbart W."/>
            <person name="Iyer V.N."/>
            <person name="Pollard D.A."/>
            <person name="Sackton T.B."/>
            <person name="Larracuente A.M."/>
            <person name="Singh N.D."/>
            <person name="Abad J.P."/>
            <person name="Abt D.N."/>
            <person name="Adryan B."/>
            <person name="Aguade M."/>
            <person name="Akashi H."/>
            <person name="Anderson W.W."/>
            <person name="Aquadro C.F."/>
            <person name="Ardell D.H."/>
            <person name="Arguello R."/>
            <person name="Artieri C.G."/>
            <person name="Barbash D.A."/>
            <person name="Barker D."/>
            <person name="Barsanti P."/>
            <person name="Batterham P."/>
            <person name="Batzoglou S."/>
            <person name="Begun D."/>
            <person name="Bhutkar A."/>
            <person name="Blanco E."/>
            <person name="Bosak S.A."/>
            <person name="Bradley R.K."/>
            <person name="Brand A.D."/>
            <person name="Brent M.R."/>
            <person name="Brooks A.N."/>
            <person name="Brown R.H."/>
            <person name="Butlin R.K."/>
            <person name="Caggese C."/>
            <person name="Calvi B.R."/>
            <person name="Bernardo de Carvalho A."/>
            <person name="Caspi A."/>
            <person name="Castrezana S."/>
            <person name="Celniker S.E."/>
            <person name="Chang J.L."/>
            <person name="Chapple C."/>
            <person name="Chatterji S."/>
            <person name="Chinwalla A."/>
            <person name="Civetta A."/>
            <person name="Clifton S.W."/>
            <person name="Comeron J.M."/>
            <person name="Costello J.C."/>
            <person name="Coyne J.A."/>
            <person name="Daub J."/>
            <person name="David R.G."/>
            <person name="Delcher A.L."/>
            <person name="Delehaunty K."/>
            <person name="Do C.B."/>
            <person name="Ebling H."/>
            <person name="Edwards K."/>
            <person name="Eickbush T."/>
            <person name="Evans J.D."/>
            <person name="Filipski A."/>
            <person name="Findeiss S."/>
            <person name="Freyhult E."/>
            <person name="Fulton L."/>
            <person name="Fulton R."/>
            <person name="Garcia A.C."/>
            <person name="Gardiner A."/>
            <person name="Garfield D.A."/>
            <person name="Garvin B.E."/>
            <person name="Gibson G."/>
            <person name="Gilbert D."/>
            <person name="Gnerre S."/>
            <person name="Godfrey J."/>
            <person name="Good R."/>
            <person name="Gotea V."/>
            <person name="Gravely B."/>
            <person name="Greenberg A.J."/>
            <person name="Griffiths-Jones S."/>
            <person name="Gross S."/>
            <person name="Guigo R."/>
            <person name="Gustafson E.A."/>
            <person name="Haerty W."/>
            <person name="Hahn M.W."/>
            <person name="Halligan D.L."/>
            <person name="Halpern A.L."/>
            <person name="Halter G.M."/>
            <person name="Han M.V."/>
            <person name="Heger A."/>
            <person name="Hillier L."/>
            <person name="Hinrichs A.S."/>
            <person name="Holmes I."/>
            <person name="Hoskins R.A."/>
            <person name="Hubisz M.J."/>
            <person name="Hultmark D."/>
            <person name="Huntley M.A."/>
            <person name="Jaffe D.B."/>
            <person name="Jagadeeshan S."/>
            <person name="Jeck W.R."/>
            <person name="Johnson J."/>
            <person name="Jones C.D."/>
            <person name="Jordan W.C."/>
            <person name="Karpen G.H."/>
            <person name="Kataoka E."/>
            <person name="Keightley P.D."/>
            <person name="Kheradpour P."/>
            <person name="Kirkness E.F."/>
            <person name="Koerich L.B."/>
            <person name="Kristiansen K."/>
            <person name="Kudrna D."/>
            <person name="Kulathinal R.J."/>
            <person name="Kumar S."/>
            <person name="Kwok R."/>
            <person name="Lander E."/>
            <person name="Langley C.H."/>
            <person name="Lapoint R."/>
            <person name="Lazzaro B.P."/>
            <person name="Lee S.J."/>
            <person name="Levesque L."/>
            <person name="Li R."/>
            <person name="Lin C.F."/>
            <person name="Lin M.F."/>
            <person name="Lindblad-Toh K."/>
            <person name="Llopart A."/>
            <person name="Long M."/>
            <person name="Low L."/>
            <person name="Lozovsky E."/>
            <person name="Lu J."/>
            <person name="Luo M."/>
            <person name="Machado C.A."/>
            <person name="Makalowski W."/>
            <person name="Marzo M."/>
            <person name="Matsuda M."/>
            <person name="Matzkin L."/>
            <person name="McAllister B."/>
            <person name="McBride C.S."/>
            <person name="McKernan B."/>
            <person name="McKernan K."/>
            <person name="Mendez-Lago M."/>
            <person name="Minx P."/>
            <person name="Mollenhauer M.U."/>
            <person name="Montooth K."/>
            <person name="Mount S.M."/>
            <person name="Mu X."/>
            <person name="Myers E."/>
            <person name="Negre B."/>
            <person name="Newfeld S."/>
            <person name="Nielsen R."/>
            <person name="Noor M.A."/>
            <person name="O'Grady P."/>
            <person name="Pachter L."/>
            <person name="Papaceit M."/>
            <person name="Parisi M.J."/>
            <person name="Parisi M."/>
            <person name="Parts L."/>
            <person name="Pedersen J.S."/>
            <person name="Pesole G."/>
            <person name="Phillippy A.M."/>
            <person name="Ponting C.P."/>
            <person name="Pop M."/>
            <person name="Porcelli D."/>
            <person name="Powell J.R."/>
            <person name="Prohaska S."/>
            <person name="Pruitt K."/>
            <person name="Puig M."/>
            <person name="Quesneville H."/>
            <person name="Ram K.R."/>
            <person name="Rand D."/>
            <person name="Rasmussen M.D."/>
            <person name="Reed L.K."/>
            <person name="Reenan R."/>
            <person name="Reily A."/>
            <person name="Remington K.A."/>
            <person name="Rieger T.T."/>
            <person name="Ritchie M.G."/>
            <person name="Robin C."/>
            <person name="Rogers Y.H."/>
            <person name="Rohde C."/>
            <person name="Rozas J."/>
            <person name="Rubenfield M.J."/>
            <person name="Ruiz A."/>
            <person name="Russo S."/>
            <person name="Salzberg S.L."/>
            <person name="Sanchez-Gracia A."/>
            <person name="Saranga D.J."/>
            <person name="Sato H."/>
            <person name="Schaeffer S.W."/>
            <person name="Schatz M.C."/>
            <person name="Schlenke T."/>
            <person name="Schwartz R."/>
            <person name="Segarra C."/>
            <person name="Singh R.S."/>
            <person name="Sirot L."/>
            <person name="Sirota M."/>
            <person name="Sisneros N.B."/>
            <person name="Smith C.D."/>
            <person name="Smith T.F."/>
            <person name="Spieth J."/>
            <person name="Stage D.E."/>
            <person name="Stark A."/>
            <person name="Stephan W."/>
            <person name="Strausberg R.L."/>
            <person name="Strempel S."/>
            <person name="Sturgill D."/>
            <person name="Sutton G."/>
            <person name="Sutton G.G."/>
            <person name="Tao W."/>
            <person name="Teichmann S."/>
            <person name="Tobari Y.N."/>
            <person name="Tomimura Y."/>
            <person name="Tsolas J.M."/>
            <person name="Valente V.L."/>
            <person name="Venter E."/>
            <person name="Venter J.C."/>
            <person name="Vicario S."/>
            <person name="Vieira F.G."/>
            <person name="Vilella A.J."/>
            <person name="Villasante A."/>
            <person name="Walenz B."/>
            <person name="Wang J."/>
            <person name="Wasserman M."/>
            <person name="Watts T."/>
            <person name="Wilson D."/>
            <person name="Wilson R.K."/>
            <person name="Wing R.A."/>
            <person name="Wolfner M.F."/>
            <person name="Wong A."/>
            <person name="Wong G.K."/>
            <person name="Wu C.I."/>
            <person name="Wu G."/>
            <person name="Yamamoto D."/>
            <person name="Yang H.P."/>
            <person name="Yang S.P."/>
            <person name="Yorke J.A."/>
            <person name="Yoshida K."/>
            <person name="Zdobnov E."/>
            <person name="Zhang P."/>
            <person name="Zhang Y."/>
            <person name="Zimin A.V."/>
            <person name="Baldwin J."/>
            <person name="Abdouelleil A."/>
            <person name="Abdulkadir J."/>
            <person name="Abebe A."/>
            <person name="Abera B."/>
            <person name="Abreu J."/>
            <person name="Acer S.C."/>
            <person name="Aftuck L."/>
            <person name="Alexander A."/>
            <person name="An P."/>
            <person name="Anderson E."/>
            <person name="Anderson S."/>
            <person name="Arachi H."/>
            <person name="Azer M."/>
            <person name="Bachantsang P."/>
            <person name="Barry A."/>
            <person name="Bayul T."/>
            <person name="Berlin A."/>
            <person name="Bessette D."/>
            <person name="Bloom T."/>
            <person name="Blye J."/>
            <person name="Boguslavskiy L."/>
            <person name="Bonnet C."/>
            <person name="Boukhgalter B."/>
            <person name="Bourzgui I."/>
            <person name="Brown A."/>
            <person name="Cahill P."/>
            <person name="Channer S."/>
            <person name="Cheshatsang Y."/>
            <person name="Chuda L."/>
            <person name="Citroen M."/>
            <person name="Collymore A."/>
            <person name="Cooke P."/>
            <person name="Costello M."/>
            <person name="D'Aco K."/>
            <person name="Daza R."/>
            <person name="De Haan G."/>
            <person name="DeGray S."/>
            <person name="DeMaso C."/>
            <person name="Dhargay N."/>
            <person name="Dooley K."/>
            <person name="Dooley E."/>
            <person name="Doricent M."/>
            <person name="Dorje P."/>
            <person name="Dorjee K."/>
            <person name="Dupes A."/>
            <person name="Elong R."/>
            <person name="Falk J."/>
            <person name="Farina A."/>
            <person name="Faro S."/>
            <person name="Ferguson D."/>
            <person name="Fisher S."/>
            <person name="Foley C.D."/>
            <person name="Franke A."/>
            <person name="Friedrich D."/>
            <person name="Gadbois L."/>
            <person name="Gearin G."/>
            <person name="Gearin C.R."/>
            <person name="Giannoukos G."/>
            <person name="Goode T."/>
            <person name="Graham J."/>
            <person name="Grandbois E."/>
            <person name="Grewal S."/>
            <person name="Gyaltsen K."/>
            <person name="Hafez N."/>
            <person name="Hagos B."/>
            <person name="Hall J."/>
            <person name="Henson C."/>
            <person name="Hollinger A."/>
            <person name="Honan T."/>
            <person name="Huard M.D."/>
            <person name="Hughes L."/>
            <person name="Hurhula B."/>
            <person name="Husby M.E."/>
            <person name="Kamat A."/>
            <person name="Kanga B."/>
            <person name="Kashin S."/>
            <person name="Khazanovich D."/>
            <person name="Kisner P."/>
            <person name="Lance K."/>
            <person name="Lara M."/>
            <person name="Lee W."/>
            <person name="Lennon N."/>
            <person name="Letendre F."/>
            <person name="LeVine R."/>
            <person name="Lipovsky A."/>
            <person name="Liu X."/>
            <person name="Liu J."/>
            <person name="Liu S."/>
            <person name="Lokyitsang T."/>
            <person name="Lokyitsang Y."/>
            <person name="Lubonja R."/>
            <person name="Lui A."/>
            <person name="MacDonald P."/>
            <person name="Magnisalis V."/>
            <person name="Maru K."/>
            <person name="Matthews C."/>
            <person name="McCusker W."/>
            <person name="McDonough S."/>
            <person name="Mehta T."/>
            <person name="Meldrim J."/>
            <person name="Meneus L."/>
            <person name="Mihai O."/>
            <person name="Mihalev A."/>
            <person name="Mihova T."/>
            <person name="Mittelman R."/>
            <person name="Mlenga V."/>
            <person name="Montmayeur A."/>
            <person name="Mulrain L."/>
            <person name="Navidi A."/>
            <person name="Naylor J."/>
            <person name="Negash T."/>
            <person name="Nguyen T."/>
            <person name="Nguyen N."/>
            <person name="Nicol R."/>
            <person name="Norbu C."/>
            <person name="Norbu N."/>
            <person name="Novod N."/>
            <person name="O'Neill B."/>
            <person name="Osman S."/>
            <person name="Markiewicz E."/>
            <person name="Oyono O.L."/>
            <person name="Patti C."/>
            <person name="Phunkhang P."/>
            <person name="Pierre F."/>
            <person name="Priest M."/>
            <person name="Raghuraman S."/>
            <person name="Rege F."/>
            <person name="Reyes R."/>
            <person name="Rise C."/>
            <person name="Rogov P."/>
            <person name="Ross K."/>
            <person name="Ryan E."/>
            <person name="Settipalli S."/>
            <person name="Shea T."/>
            <person name="Sherpa N."/>
            <person name="Shi L."/>
            <person name="Shih D."/>
            <person name="Sparrow T."/>
            <person name="Spaulding J."/>
            <person name="Stalker J."/>
            <person name="Stange-Thomann N."/>
            <person name="Stavropoulos S."/>
            <person name="Stone C."/>
            <person name="Strader C."/>
            <person name="Tesfaye S."/>
            <person name="Thomson T."/>
            <person name="Thoulutsang Y."/>
            <person name="Thoulutsang D."/>
            <person name="Topham K."/>
            <person name="Topping I."/>
            <person name="Tsamla T."/>
            <person name="Vassiliev H."/>
            <person name="Vo A."/>
            <person name="Wangchuk T."/>
            <person name="Wangdi T."/>
            <person name="Weiand M."/>
            <person name="Wilkinson J."/>
            <person name="Wilson A."/>
            <person name="Yadav S."/>
            <person name="Young G."/>
            <person name="Yu Q."/>
            <person name="Zembek L."/>
            <person name="Zhong D."/>
            <person name="Zimmer A."/>
            <person name="Zwirko Z."/>
            <person name="Jaffe D.B."/>
            <person name="Alvarez P."/>
            <person name="Brockman W."/>
            <person name="Butler J."/>
            <person name="Chin C."/>
            <person name="Gnerre S."/>
            <person name="Grabherr M."/>
            <person name="Kleber M."/>
            <person name="Mauceli E."/>
            <person name="MacCallum I."/>
        </authorList>
    </citation>
    <scope>NUCLEOTIDE SEQUENCE [LARGE SCALE GENOMIC DNA]</scope>
    <source>
        <strain evidence="3">MSH-3 / Tucson 14011-0111.49</strain>
    </source>
</reference>
<proteinExistence type="predicted"/>
<dbReference type="HOGENOM" id="CLU_045311_0_0_1"/>
<feature type="region of interest" description="Disordered" evidence="1">
    <location>
        <begin position="1"/>
        <end position="41"/>
    </location>
</feature>
<name>B4GT87_DROPE</name>
<organism evidence="3">
    <name type="scientific">Drosophila persimilis</name>
    <name type="common">Fruit fly</name>
    <dbReference type="NCBI Taxonomy" id="7234"/>
    <lineage>
        <taxon>Eukaryota</taxon>
        <taxon>Metazoa</taxon>
        <taxon>Ecdysozoa</taxon>
        <taxon>Arthropoda</taxon>
        <taxon>Hexapoda</taxon>
        <taxon>Insecta</taxon>
        <taxon>Pterygota</taxon>
        <taxon>Neoptera</taxon>
        <taxon>Endopterygota</taxon>
        <taxon>Diptera</taxon>
        <taxon>Brachycera</taxon>
        <taxon>Muscomorpha</taxon>
        <taxon>Ephydroidea</taxon>
        <taxon>Drosophilidae</taxon>
        <taxon>Drosophila</taxon>
        <taxon>Sophophora</taxon>
    </lineage>
</organism>
<dbReference type="AlphaFoldDB" id="B4GT87"/>
<accession>B4GT87</accession>
<feature type="compositionally biased region" description="Polar residues" evidence="1">
    <location>
        <begin position="215"/>
        <end position="225"/>
    </location>
</feature>
<dbReference type="Proteomes" id="UP000008744">
    <property type="component" value="Unassembled WGS sequence"/>
</dbReference>
<evidence type="ECO:0000313" key="2">
    <source>
        <dbReference type="EMBL" id="EDW25596.1"/>
    </source>
</evidence>
<gene>
    <name evidence="2" type="primary">Dper\GL26336</name>
    <name evidence="2" type="ORF">Dper_GL26336</name>
</gene>
<keyword evidence="3" id="KW-1185">Reference proteome</keyword>
<dbReference type="PhylomeDB" id="B4GT87"/>
<protein>
    <submittedName>
        <fullName evidence="2">GL26336</fullName>
    </submittedName>
</protein>
<dbReference type="EMBL" id="CH479189">
    <property type="protein sequence ID" value="EDW25596.1"/>
    <property type="molecule type" value="Genomic_DNA"/>
</dbReference>
<evidence type="ECO:0000313" key="3">
    <source>
        <dbReference type="Proteomes" id="UP000008744"/>
    </source>
</evidence>
<dbReference type="OrthoDB" id="6623662at2759"/>